<keyword evidence="2" id="KW-1185">Reference proteome</keyword>
<evidence type="ECO:0000313" key="1">
    <source>
        <dbReference type="EMBL" id="GBG76406.1"/>
    </source>
</evidence>
<name>A0A388L293_CHABU</name>
<dbReference type="EMBL" id="BFEA01000244">
    <property type="protein sequence ID" value="GBG76406.1"/>
    <property type="molecule type" value="Genomic_DNA"/>
</dbReference>
<organism evidence="1 2">
    <name type="scientific">Chara braunii</name>
    <name type="common">Braun's stonewort</name>
    <dbReference type="NCBI Taxonomy" id="69332"/>
    <lineage>
        <taxon>Eukaryota</taxon>
        <taxon>Viridiplantae</taxon>
        <taxon>Streptophyta</taxon>
        <taxon>Charophyceae</taxon>
        <taxon>Charales</taxon>
        <taxon>Characeae</taxon>
        <taxon>Chara</taxon>
    </lineage>
</organism>
<accession>A0A388L293</accession>
<sequence>MWSLARSAINVLMICTGNYTCILELRILKAARGQHSPGYKLQCGVLALLDSQLCGHVLRQGLQADKNGFSTLPGVAYQHAMHIIHFRMQIL</sequence>
<dbReference type="Gramene" id="GBG76406">
    <property type="protein sequence ID" value="GBG76406"/>
    <property type="gene ID" value="CBR_g22154"/>
</dbReference>
<comment type="caution">
    <text evidence="1">The sequence shown here is derived from an EMBL/GenBank/DDBJ whole genome shotgun (WGS) entry which is preliminary data.</text>
</comment>
<reference evidence="1 2" key="1">
    <citation type="journal article" date="2018" name="Cell">
        <title>The Chara Genome: Secondary Complexity and Implications for Plant Terrestrialization.</title>
        <authorList>
            <person name="Nishiyama T."/>
            <person name="Sakayama H."/>
            <person name="Vries J.D."/>
            <person name="Buschmann H."/>
            <person name="Saint-Marcoux D."/>
            <person name="Ullrich K.K."/>
            <person name="Haas F.B."/>
            <person name="Vanderstraeten L."/>
            <person name="Becker D."/>
            <person name="Lang D."/>
            <person name="Vosolsobe S."/>
            <person name="Rombauts S."/>
            <person name="Wilhelmsson P.K.I."/>
            <person name="Janitza P."/>
            <person name="Kern R."/>
            <person name="Heyl A."/>
            <person name="Rumpler F."/>
            <person name="Villalobos L.I.A.C."/>
            <person name="Clay J.M."/>
            <person name="Skokan R."/>
            <person name="Toyoda A."/>
            <person name="Suzuki Y."/>
            <person name="Kagoshima H."/>
            <person name="Schijlen E."/>
            <person name="Tajeshwar N."/>
            <person name="Catarino B."/>
            <person name="Hetherington A.J."/>
            <person name="Saltykova A."/>
            <person name="Bonnot C."/>
            <person name="Breuninger H."/>
            <person name="Symeonidi A."/>
            <person name="Radhakrishnan G.V."/>
            <person name="Van Nieuwerburgh F."/>
            <person name="Deforce D."/>
            <person name="Chang C."/>
            <person name="Karol K.G."/>
            <person name="Hedrich R."/>
            <person name="Ulvskov P."/>
            <person name="Glockner G."/>
            <person name="Delwiche C.F."/>
            <person name="Petrasek J."/>
            <person name="Van de Peer Y."/>
            <person name="Friml J."/>
            <person name="Beilby M."/>
            <person name="Dolan L."/>
            <person name="Kohara Y."/>
            <person name="Sugano S."/>
            <person name="Fujiyama A."/>
            <person name="Delaux P.-M."/>
            <person name="Quint M."/>
            <person name="TheiBen G."/>
            <person name="Hagemann M."/>
            <person name="Harholt J."/>
            <person name="Dunand C."/>
            <person name="Zachgo S."/>
            <person name="Langdale J."/>
            <person name="Maumus F."/>
            <person name="Straeten D.V.D."/>
            <person name="Gould S.B."/>
            <person name="Rensing S.A."/>
        </authorList>
    </citation>
    <scope>NUCLEOTIDE SEQUENCE [LARGE SCALE GENOMIC DNA]</scope>
    <source>
        <strain evidence="1 2">S276</strain>
    </source>
</reference>
<protein>
    <submittedName>
        <fullName evidence="1">Uncharacterized protein</fullName>
    </submittedName>
</protein>
<evidence type="ECO:0000313" key="2">
    <source>
        <dbReference type="Proteomes" id="UP000265515"/>
    </source>
</evidence>
<proteinExistence type="predicted"/>
<dbReference type="AlphaFoldDB" id="A0A388L293"/>
<dbReference type="Proteomes" id="UP000265515">
    <property type="component" value="Unassembled WGS sequence"/>
</dbReference>
<gene>
    <name evidence="1" type="ORF">CBR_g22154</name>
</gene>